<gene>
    <name evidence="2" type="ORF">HaLaN_22651</name>
</gene>
<evidence type="ECO:0000256" key="1">
    <source>
        <dbReference type="SAM" id="SignalP"/>
    </source>
</evidence>
<reference evidence="2 3" key="1">
    <citation type="submission" date="2020-02" db="EMBL/GenBank/DDBJ databases">
        <title>Draft genome sequence of Haematococcus lacustris strain NIES-144.</title>
        <authorList>
            <person name="Morimoto D."/>
            <person name="Nakagawa S."/>
            <person name="Yoshida T."/>
            <person name="Sawayama S."/>
        </authorList>
    </citation>
    <scope>NUCLEOTIDE SEQUENCE [LARGE SCALE GENOMIC DNA]</scope>
    <source>
        <strain evidence="2 3">NIES-144</strain>
    </source>
</reference>
<feature type="non-terminal residue" evidence="2">
    <location>
        <position position="1"/>
    </location>
</feature>
<feature type="signal peptide" evidence="1">
    <location>
        <begin position="1"/>
        <end position="20"/>
    </location>
</feature>
<sequence length="87" mass="9699">MARVAWLLLWAAQVTKMKLAQKQAEGIAEARSGQRGPCRQVCGGRASLAWPVHWQPWPPAASHCGRLALWPALRASCLIQCQVRWAR</sequence>
<evidence type="ECO:0000313" key="2">
    <source>
        <dbReference type="EMBL" id="GFH24793.1"/>
    </source>
</evidence>
<name>A0A699ZQ35_HAELA</name>
<accession>A0A699ZQ35</accession>
<keyword evidence="1" id="KW-0732">Signal</keyword>
<dbReference type="AlphaFoldDB" id="A0A699ZQ35"/>
<dbReference type="EMBL" id="BLLF01002633">
    <property type="protein sequence ID" value="GFH24793.1"/>
    <property type="molecule type" value="Genomic_DNA"/>
</dbReference>
<keyword evidence="3" id="KW-1185">Reference proteome</keyword>
<comment type="caution">
    <text evidence="2">The sequence shown here is derived from an EMBL/GenBank/DDBJ whole genome shotgun (WGS) entry which is preliminary data.</text>
</comment>
<dbReference type="Proteomes" id="UP000485058">
    <property type="component" value="Unassembled WGS sequence"/>
</dbReference>
<feature type="chain" id="PRO_5025590914" evidence="1">
    <location>
        <begin position="21"/>
        <end position="87"/>
    </location>
</feature>
<protein>
    <submittedName>
        <fullName evidence="2">Uncharacterized protein</fullName>
    </submittedName>
</protein>
<evidence type="ECO:0000313" key="3">
    <source>
        <dbReference type="Proteomes" id="UP000485058"/>
    </source>
</evidence>
<organism evidence="2 3">
    <name type="scientific">Haematococcus lacustris</name>
    <name type="common">Green alga</name>
    <name type="synonym">Haematococcus pluvialis</name>
    <dbReference type="NCBI Taxonomy" id="44745"/>
    <lineage>
        <taxon>Eukaryota</taxon>
        <taxon>Viridiplantae</taxon>
        <taxon>Chlorophyta</taxon>
        <taxon>core chlorophytes</taxon>
        <taxon>Chlorophyceae</taxon>
        <taxon>CS clade</taxon>
        <taxon>Chlamydomonadales</taxon>
        <taxon>Haematococcaceae</taxon>
        <taxon>Haematococcus</taxon>
    </lineage>
</organism>
<proteinExistence type="predicted"/>